<gene>
    <name evidence="3" type="ORF">C772_02550</name>
</gene>
<evidence type="ECO:0000256" key="1">
    <source>
        <dbReference type="ARBA" id="ARBA00006817"/>
    </source>
</evidence>
<organism evidence="3 4">
    <name type="scientific">Bhargavaea cecembensis DSE10</name>
    <dbReference type="NCBI Taxonomy" id="1235279"/>
    <lineage>
        <taxon>Bacteria</taxon>
        <taxon>Bacillati</taxon>
        <taxon>Bacillota</taxon>
        <taxon>Bacilli</taxon>
        <taxon>Bacillales</taxon>
        <taxon>Caryophanaceae</taxon>
        <taxon>Bhargavaea</taxon>
    </lineage>
</organism>
<keyword evidence="4" id="KW-1185">Reference proteome</keyword>
<dbReference type="OrthoDB" id="190358at2"/>
<comment type="caution">
    <text evidence="3">The sequence shown here is derived from an EMBL/GenBank/DDBJ whole genome shotgun (WGS) entry which is preliminary data.</text>
</comment>
<evidence type="ECO:0000313" key="3">
    <source>
        <dbReference type="EMBL" id="EMR05442.1"/>
    </source>
</evidence>
<dbReference type="STRING" id="1235279.C772_02550"/>
<evidence type="ECO:0000313" key="4">
    <source>
        <dbReference type="Proteomes" id="UP000011919"/>
    </source>
</evidence>
<evidence type="ECO:0000259" key="2">
    <source>
        <dbReference type="Pfam" id="PF08327"/>
    </source>
</evidence>
<dbReference type="Gene3D" id="3.30.530.20">
    <property type="match status" value="1"/>
</dbReference>
<dbReference type="InterPro" id="IPR013538">
    <property type="entry name" value="ASHA1/2-like_C"/>
</dbReference>
<feature type="domain" description="Activator of Hsp90 ATPase homologue 1/2-like C-terminal" evidence="2">
    <location>
        <begin position="18"/>
        <end position="157"/>
    </location>
</feature>
<dbReference type="Pfam" id="PF08327">
    <property type="entry name" value="AHSA1"/>
    <property type="match status" value="1"/>
</dbReference>
<proteinExistence type="inferred from homology"/>
<dbReference type="AlphaFoldDB" id="M7NDV5"/>
<dbReference type="Proteomes" id="UP000011919">
    <property type="component" value="Unassembled WGS sequence"/>
</dbReference>
<reference evidence="3 4" key="1">
    <citation type="journal article" date="2013" name="Genome Announc.">
        <title>Draft Genome Sequence of Bhargavaea cecembensis Strain DSE10T, Isolated from a Deep-Sea Sediment Sample Collected at a Depth of 5,904 m from the Chagos-Laccadive Ridge System in the Indian Ocean.</title>
        <authorList>
            <person name="Shivaji S."/>
            <person name="Ara S."/>
            <person name="Begum Z."/>
            <person name="Ruth M."/>
            <person name="Singh A."/>
            <person name="Kumar Pinnaka A."/>
        </authorList>
    </citation>
    <scope>NUCLEOTIDE SEQUENCE [LARGE SCALE GENOMIC DNA]</scope>
    <source>
        <strain evidence="3 4">DSE10</strain>
    </source>
</reference>
<dbReference type="EMBL" id="AOFT01000015">
    <property type="protein sequence ID" value="EMR05442.1"/>
    <property type="molecule type" value="Genomic_DNA"/>
</dbReference>
<dbReference type="RefSeq" id="WP_008300504.1">
    <property type="nucleotide sequence ID" value="NZ_AOFT01000015.1"/>
</dbReference>
<dbReference type="SUPFAM" id="SSF55961">
    <property type="entry name" value="Bet v1-like"/>
    <property type="match status" value="1"/>
</dbReference>
<name>M7NDV5_9BACL</name>
<accession>M7NDV5</accession>
<dbReference type="eggNOG" id="COG3832">
    <property type="taxonomic scope" value="Bacteria"/>
</dbReference>
<dbReference type="CDD" id="cd07814">
    <property type="entry name" value="SRPBCC_CalC_Aha1-like"/>
    <property type="match status" value="1"/>
</dbReference>
<sequence>MADSSMIPLIMNRTFASQPEKVYEAWLVPDIFSKWLFTAENTNQVAVNQPEVGGSWEIVDRREGKDYRAIGKYLELDRPNRIVMTFEMPQFSDAADELIIRLDDVPAGTEMTFTQNITVPHEKGWGESEIEKALQEYHDSTEQGWDLMFRGLKALLETGENPYKG</sequence>
<comment type="similarity">
    <text evidence="1">Belongs to the AHA1 family.</text>
</comment>
<dbReference type="InterPro" id="IPR023393">
    <property type="entry name" value="START-like_dom_sf"/>
</dbReference>
<protein>
    <recommendedName>
        <fullName evidence="2">Activator of Hsp90 ATPase homologue 1/2-like C-terminal domain-containing protein</fullName>
    </recommendedName>
</protein>